<dbReference type="GO" id="GO:0009249">
    <property type="term" value="P:protein lipoylation"/>
    <property type="evidence" value="ECO:0007669"/>
    <property type="project" value="TreeGrafter"/>
</dbReference>
<dbReference type="Gene3D" id="2.40.50.100">
    <property type="match status" value="1"/>
</dbReference>
<protein>
    <submittedName>
        <fullName evidence="5">Biotinyl-lipoyl attachment domain protein, GcvH-like</fullName>
    </submittedName>
    <submittedName>
        <fullName evidence="4">Glycine cleavage system protein H</fullName>
    </submittedName>
</protein>
<dbReference type="InterPro" id="IPR002930">
    <property type="entry name" value="GCV_H"/>
</dbReference>
<organism evidence="4 7">
    <name type="scientific">Streptococcus agalactiae</name>
    <dbReference type="NCBI Taxonomy" id="1311"/>
    <lineage>
        <taxon>Bacteria</taxon>
        <taxon>Bacillati</taxon>
        <taxon>Bacillota</taxon>
        <taxon>Bacilli</taxon>
        <taxon>Lactobacillales</taxon>
        <taxon>Streptococcaceae</taxon>
        <taxon>Streptococcus</taxon>
    </lineage>
</organism>
<dbReference type="InterPro" id="IPR033753">
    <property type="entry name" value="GCV_H/Fam206"/>
</dbReference>
<evidence type="ECO:0000313" key="8">
    <source>
        <dbReference type="Proteomes" id="UP000268870"/>
    </source>
</evidence>
<evidence type="ECO:0000256" key="1">
    <source>
        <dbReference type="ARBA" id="ARBA00022823"/>
    </source>
</evidence>
<dbReference type="Pfam" id="PF01597">
    <property type="entry name" value="GCV_H"/>
    <property type="match status" value="1"/>
</dbReference>
<evidence type="ECO:0000313" key="4">
    <source>
        <dbReference type="EMBL" id="RDY83739.1"/>
    </source>
</evidence>
<evidence type="ECO:0000313" key="5">
    <source>
        <dbReference type="EMBL" id="VED65652.1"/>
    </source>
</evidence>
<dbReference type="SUPFAM" id="SSF51230">
    <property type="entry name" value="Single hybrid motif"/>
    <property type="match status" value="1"/>
</dbReference>
<gene>
    <name evidence="5" type="primary">gcvH</name>
    <name evidence="3" type="ORF">AX245_05800</name>
    <name evidence="4" type="ORF">C4618_03985</name>
    <name evidence="5" type="ORF">NCTC8184_01710</name>
</gene>
<dbReference type="GO" id="GO:0005960">
    <property type="term" value="C:glycine cleavage complex"/>
    <property type="evidence" value="ECO:0007669"/>
    <property type="project" value="InterPro"/>
</dbReference>
<name>A0A075N577_STRAG</name>
<dbReference type="EMBL" id="QHGZ01000107">
    <property type="protein sequence ID" value="RDY83739.1"/>
    <property type="molecule type" value="Genomic_DNA"/>
</dbReference>
<evidence type="ECO:0000313" key="6">
    <source>
        <dbReference type="Proteomes" id="UP000093122"/>
    </source>
</evidence>
<evidence type="ECO:0000313" key="3">
    <source>
        <dbReference type="EMBL" id="OCM72251.1"/>
    </source>
</evidence>
<dbReference type="Proteomes" id="UP000256718">
    <property type="component" value="Unassembled WGS sequence"/>
</dbReference>
<dbReference type="CDD" id="cd06848">
    <property type="entry name" value="GCS_H"/>
    <property type="match status" value="1"/>
</dbReference>
<dbReference type="PANTHER" id="PTHR11715:SF3">
    <property type="entry name" value="GLYCINE CLEAVAGE SYSTEM H PROTEIN-RELATED"/>
    <property type="match status" value="1"/>
</dbReference>
<dbReference type="Proteomes" id="UP000268870">
    <property type="component" value="Chromosome"/>
</dbReference>
<dbReference type="EMBL" id="MAWT01000009">
    <property type="protein sequence ID" value="OCM72251.1"/>
    <property type="molecule type" value="Genomic_DNA"/>
</dbReference>
<dbReference type="GO" id="GO:0019464">
    <property type="term" value="P:glycine decarboxylation via glycine cleavage system"/>
    <property type="evidence" value="ECO:0007669"/>
    <property type="project" value="InterPro"/>
</dbReference>
<dbReference type="PANTHER" id="PTHR11715">
    <property type="entry name" value="GLYCINE CLEAVAGE SYSTEM H PROTEIN"/>
    <property type="match status" value="1"/>
</dbReference>
<dbReference type="GO" id="GO:0005829">
    <property type="term" value="C:cytosol"/>
    <property type="evidence" value="ECO:0007669"/>
    <property type="project" value="TreeGrafter"/>
</dbReference>
<dbReference type="EMBL" id="LR134265">
    <property type="protein sequence ID" value="VED65652.1"/>
    <property type="molecule type" value="Genomic_DNA"/>
</dbReference>
<dbReference type="Proteomes" id="UP000093122">
    <property type="component" value="Unassembled WGS sequence"/>
</dbReference>
<dbReference type="AlphaFoldDB" id="A0A075N577"/>
<reference evidence="4 7" key="2">
    <citation type="journal article" date="2018" name="Emerg. Microbes Infect.">
        <title>Phenotypic and molecular analysis of nontypeable Group B streptococci: identification of cps2a and hybrid cps2a/cps5 Group B streptococcal capsule gene clusters.</title>
        <authorList>
            <person name="Alhhazmi A."/>
            <person name="Tyrrell G.J."/>
        </authorList>
    </citation>
    <scope>NUCLEOTIDE SEQUENCE [LARGE SCALE GENOMIC DNA]</scope>
    <source>
        <strain evidence="4 7">PLGBS17</strain>
    </source>
</reference>
<dbReference type="RefSeq" id="WP_000717327.1">
    <property type="nucleotide sequence ID" value="NZ_CABFMI010000020.1"/>
</dbReference>
<dbReference type="InterPro" id="IPR000089">
    <property type="entry name" value="Biotin_lipoyl"/>
</dbReference>
<dbReference type="KEGG" id="sage:EN72_05920"/>
<feature type="domain" description="Lipoyl-binding" evidence="2">
    <location>
        <begin position="16"/>
        <end position="97"/>
    </location>
</feature>
<proteinExistence type="predicted"/>
<sequence>MKKIANYLLIEKNEERYTISLTPELQDDLGTVGYVEFTDDTNLEVDDVILNIEASKTVMAILSPLTGKVVKVNTAASQEPTLLNSEKADENWLVVLTDVDYAAFEALENA</sequence>
<evidence type="ECO:0000259" key="2">
    <source>
        <dbReference type="PROSITE" id="PS50968"/>
    </source>
</evidence>
<accession>A0A075N577</accession>
<reference evidence="3 6" key="1">
    <citation type="journal article" date="2016" name="Sci. Rep.">
        <title>Serotype IV Streptococcus agalactiae ST-452 has arisen from large genomic recombination events between CC23 and the hypervirulent CC17 lineages.</title>
        <authorList>
            <person name="Campisi E."/>
            <person name="Rinaudo C.D."/>
            <person name="Donati C."/>
            <person name="Barucco M."/>
            <person name="Torricelli G."/>
            <person name="Edwards M.S."/>
            <person name="Baker C.J."/>
            <person name="Margarit I."/>
            <person name="Rosini R."/>
        </authorList>
    </citation>
    <scope>NUCLEOTIDE SEQUENCE [LARGE SCALE GENOMIC DNA]</scope>
    <source>
        <strain evidence="3 6">CZ-PW-140</strain>
    </source>
</reference>
<dbReference type="PROSITE" id="PS50968">
    <property type="entry name" value="BIOTINYL_LIPOYL"/>
    <property type="match status" value="1"/>
</dbReference>
<reference evidence="5 8" key="3">
    <citation type="submission" date="2018-12" db="EMBL/GenBank/DDBJ databases">
        <authorList>
            <consortium name="Pathogen Informatics"/>
        </authorList>
    </citation>
    <scope>NUCLEOTIDE SEQUENCE [LARGE SCALE GENOMIC DNA]</scope>
    <source>
        <strain evidence="5 8">NCTC8184</strain>
    </source>
</reference>
<keyword evidence="1" id="KW-0450">Lipoyl</keyword>
<evidence type="ECO:0000313" key="7">
    <source>
        <dbReference type="Proteomes" id="UP000256718"/>
    </source>
</evidence>
<dbReference type="InterPro" id="IPR011053">
    <property type="entry name" value="Single_hybrid_motif"/>
</dbReference>